<keyword evidence="7" id="KW-0732">Signal</keyword>
<dbReference type="InterPro" id="IPR013320">
    <property type="entry name" value="ConA-like_dom_sf"/>
</dbReference>
<dbReference type="GO" id="GO:0005975">
    <property type="term" value="P:carbohydrate metabolic process"/>
    <property type="evidence" value="ECO:0007669"/>
    <property type="project" value="InterPro"/>
</dbReference>
<keyword evidence="2 6" id="KW-0378">Hydrolase</keyword>
<evidence type="ECO:0000256" key="6">
    <source>
        <dbReference type="RuleBase" id="RU361187"/>
    </source>
</evidence>
<feature type="active site" description="Proton donor" evidence="4">
    <location>
        <position position="224"/>
    </location>
</feature>
<feature type="active site" description="Proton acceptor" evidence="4">
    <location>
        <position position="55"/>
    </location>
</feature>
<evidence type="ECO:0000256" key="5">
    <source>
        <dbReference type="PIRSR" id="PIRSR606710-2"/>
    </source>
</evidence>
<evidence type="ECO:0000313" key="9">
    <source>
        <dbReference type="EMBL" id="MRV70279.1"/>
    </source>
</evidence>
<keyword evidence="10" id="KW-1185">Reference proteome</keyword>
<dbReference type="AlphaFoldDB" id="A0A7X2IHT3"/>
<dbReference type="PANTHER" id="PTHR42812">
    <property type="entry name" value="BETA-XYLOSIDASE"/>
    <property type="match status" value="1"/>
</dbReference>
<feature type="chain" id="PRO_5030742259" evidence="7">
    <location>
        <begin position="30"/>
        <end position="545"/>
    </location>
</feature>
<sequence>MNARGKKRGGRLAVAGVILAALAGHGSGAAETPPWSADLGNGQYRNPVLHADYSDPDVIRVGGMFYMTSSSFSNAPGLPLLQSSDMVNWELVGHALPVLPPQQFFAKPQPGKGVWAPTLRHHDGKFWIFWPDPDVGIYVMTAERFAGPWSAPRLLLAGKGIIDPAPLWDDDGRAWLVHAWARSRSGINNIVTLRSMAPDASRLLDDKGRDIIHGDRLPGYFTVEGPKLYKKDGYYYVFAPAGGVEMGWQAVFRSRNIEGPYEDRIVMAQGMTAINGPHQGAWVDGVDGRDWFYHFQDKAAYGRVVHLQPMAWKDGWPVIGADPDGDGVGEPVLRHAKPAGTDRGIINPATTDEFNGKVLGWQWQWNANFSNDWYSLAARPGQLRLFAQPAADGGSLREIPSVLTQKFPAPSFAADTVVSLSGAEEQRAGLVVLGIRYAWLGLRRQGGATQLVYATCEKPADKCVEQAETVATVGAQPVYLRVRVGEGAMAQFSYSTDNVRFIPAGQPFRAGVGRWVGAQVGLFSTTPSASGRKAYADVDYFRVTE</sequence>
<feature type="domain" description="Beta-xylosidase C-terminal Concanavalin A-like" evidence="8">
    <location>
        <begin position="351"/>
        <end position="543"/>
    </location>
</feature>
<organism evidence="9 10">
    <name type="scientific">Pseudoduganella rivuli</name>
    <dbReference type="NCBI Taxonomy" id="2666085"/>
    <lineage>
        <taxon>Bacteria</taxon>
        <taxon>Pseudomonadati</taxon>
        <taxon>Pseudomonadota</taxon>
        <taxon>Betaproteobacteria</taxon>
        <taxon>Burkholderiales</taxon>
        <taxon>Oxalobacteraceae</taxon>
        <taxon>Telluria group</taxon>
        <taxon>Pseudoduganella</taxon>
    </lineage>
</organism>
<evidence type="ECO:0000256" key="2">
    <source>
        <dbReference type="ARBA" id="ARBA00022801"/>
    </source>
</evidence>
<dbReference type="Pfam" id="PF04616">
    <property type="entry name" value="Glyco_hydro_43"/>
    <property type="match status" value="1"/>
</dbReference>
<dbReference type="Proteomes" id="UP000446768">
    <property type="component" value="Unassembled WGS sequence"/>
</dbReference>
<name>A0A7X2IHT3_9BURK</name>
<feature type="signal peptide" evidence="7">
    <location>
        <begin position="1"/>
        <end position="29"/>
    </location>
</feature>
<comment type="caution">
    <text evidence="9">The sequence shown here is derived from an EMBL/GenBank/DDBJ whole genome shotgun (WGS) entry which is preliminary data.</text>
</comment>
<dbReference type="InterPro" id="IPR006710">
    <property type="entry name" value="Glyco_hydro_43"/>
</dbReference>
<evidence type="ECO:0000256" key="7">
    <source>
        <dbReference type="SAM" id="SignalP"/>
    </source>
</evidence>
<dbReference type="PANTHER" id="PTHR42812:SF12">
    <property type="entry name" value="BETA-XYLOSIDASE-RELATED"/>
    <property type="match status" value="1"/>
</dbReference>
<dbReference type="GO" id="GO:0004553">
    <property type="term" value="F:hydrolase activity, hydrolyzing O-glycosyl compounds"/>
    <property type="evidence" value="ECO:0007669"/>
    <property type="project" value="InterPro"/>
</dbReference>
<protein>
    <submittedName>
        <fullName evidence="9">Family 43 glycosylhydrolase</fullName>
    </submittedName>
</protein>
<dbReference type="SUPFAM" id="SSF49899">
    <property type="entry name" value="Concanavalin A-like lectins/glucanases"/>
    <property type="match status" value="1"/>
</dbReference>
<evidence type="ECO:0000313" key="10">
    <source>
        <dbReference type="Proteomes" id="UP000446768"/>
    </source>
</evidence>
<keyword evidence="3 6" id="KW-0326">Glycosidase</keyword>
<feature type="site" description="Important for catalytic activity, responsible for pKa modulation of the active site Glu and correct orientation of both the proton donor and substrate" evidence="5">
    <location>
        <position position="163"/>
    </location>
</feature>
<dbReference type="CDD" id="cd09001">
    <property type="entry name" value="GH43_FsAxh1-like"/>
    <property type="match status" value="1"/>
</dbReference>
<dbReference type="InterPro" id="IPR041542">
    <property type="entry name" value="GH43_C2"/>
</dbReference>
<evidence type="ECO:0000256" key="1">
    <source>
        <dbReference type="ARBA" id="ARBA00009865"/>
    </source>
</evidence>
<dbReference type="InterPro" id="IPR051795">
    <property type="entry name" value="Glycosyl_Hydrlase_43"/>
</dbReference>
<dbReference type="Pfam" id="PF17851">
    <property type="entry name" value="GH43_C2"/>
    <property type="match status" value="1"/>
</dbReference>
<dbReference type="InterPro" id="IPR023296">
    <property type="entry name" value="Glyco_hydro_beta-prop_sf"/>
</dbReference>
<dbReference type="SUPFAM" id="SSF75005">
    <property type="entry name" value="Arabinanase/levansucrase/invertase"/>
    <property type="match status" value="1"/>
</dbReference>
<reference evidence="9 10" key="1">
    <citation type="submission" date="2019-11" db="EMBL/GenBank/DDBJ databases">
        <title>Novel species isolated from a subtropical stream in China.</title>
        <authorList>
            <person name="Lu H."/>
        </authorList>
    </citation>
    <scope>NUCLEOTIDE SEQUENCE [LARGE SCALE GENOMIC DNA]</scope>
    <source>
        <strain evidence="9 10">FT92W</strain>
    </source>
</reference>
<dbReference type="EMBL" id="WKJJ01000001">
    <property type="protein sequence ID" value="MRV70279.1"/>
    <property type="molecule type" value="Genomic_DNA"/>
</dbReference>
<evidence type="ECO:0000256" key="3">
    <source>
        <dbReference type="ARBA" id="ARBA00023295"/>
    </source>
</evidence>
<proteinExistence type="inferred from homology"/>
<accession>A0A7X2IHT3</accession>
<comment type="similarity">
    <text evidence="1 6">Belongs to the glycosyl hydrolase 43 family.</text>
</comment>
<dbReference type="RefSeq" id="WP_154370771.1">
    <property type="nucleotide sequence ID" value="NZ_WKJJ01000001.1"/>
</dbReference>
<dbReference type="Gene3D" id="2.115.10.20">
    <property type="entry name" value="Glycosyl hydrolase domain, family 43"/>
    <property type="match status" value="1"/>
</dbReference>
<gene>
    <name evidence="9" type="ORF">GJ700_00905</name>
</gene>
<evidence type="ECO:0000256" key="4">
    <source>
        <dbReference type="PIRSR" id="PIRSR606710-1"/>
    </source>
</evidence>
<evidence type="ECO:0000259" key="8">
    <source>
        <dbReference type="Pfam" id="PF17851"/>
    </source>
</evidence>
<dbReference type="Gene3D" id="2.60.120.200">
    <property type="match status" value="1"/>
</dbReference>